<dbReference type="AlphaFoldDB" id="A0A5N1IP44"/>
<evidence type="ECO:0000313" key="2">
    <source>
        <dbReference type="Proteomes" id="UP000326570"/>
    </source>
</evidence>
<comment type="caution">
    <text evidence="1">The sequence shown here is derived from an EMBL/GenBank/DDBJ whole genome shotgun (WGS) entry which is preliminary data.</text>
</comment>
<dbReference type="EMBL" id="VTWT01000007">
    <property type="protein sequence ID" value="KAA9331784.1"/>
    <property type="molecule type" value="Genomic_DNA"/>
</dbReference>
<accession>A0A5N1IP44</accession>
<dbReference type="RefSeq" id="WP_150904394.1">
    <property type="nucleotide sequence ID" value="NZ_VTWT01000007.1"/>
</dbReference>
<sequence>MEQREVTDQNNTTWTCVQAYAGVSGQAAEKATDLAETSEGTVTVVCTPSGGEQTVRLELQSDWQQNLSDEALLKQLEEGKKNR</sequence>
<reference evidence="1 2" key="1">
    <citation type="submission" date="2019-09" db="EMBL/GenBank/DDBJ databases">
        <title>Genome sequence of Adhaeribacter sp. M2.</title>
        <authorList>
            <person name="Srinivasan S."/>
        </authorList>
    </citation>
    <scope>NUCLEOTIDE SEQUENCE [LARGE SCALE GENOMIC DNA]</scope>
    <source>
        <strain evidence="1 2">M2</strain>
    </source>
</reference>
<gene>
    <name evidence="1" type="ORF">F0P94_13315</name>
</gene>
<organism evidence="1 2">
    <name type="scientific">Adhaeribacter soli</name>
    <dbReference type="NCBI Taxonomy" id="2607655"/>
    <lineage>
        <taxon>Bacteria</taxon>
        <taxon>Pseudomonadati</taxon>
        <taxon>Bacteroidota</taxon>
        <taxon>Cytophagia</taxon>
        <taxon>Cytophagales</taxon>
        <taxon>Hymenobacteraceae</taxon>
        <taxon>Adhaeribacter</taxon>
    </lineage>
</organism>
<keyword evidence="2" id="KW-1185">Reference proteome</keyword>
<protein>
    <submittedName>
        <fullName evidence="1">Uncharacterized protein</fullName>
    </submittedName>
</protein>
<dbReference type="Proteomes" id="UP000326570">
    <property type="component" value="Unassembled WGS sequence"/>
</dbReference>
<name>A0A5N1IP44_9BACT</name>
<proteinExistence type="predicted"/>
<evidence type="ECO:0000313" key="1">
    <source>
        <dbReference type="EMBL" id="KAA9331784.1"/>
    </source>
</evidence>